<dbReference type="Proteomes" id="UP000001603">
    <property type="component" value="Unassembled WGS sequence"/>
</dbReference>
<comment type="caution">
    <text evidence="1">The sequence shown here is derived from an EMBL/GenBank/DDBJ whole genome shotgun (WGS) entry which is preliminary data.</text>
</comment>
<evidence type="ECO:0000313" key="1">
    <source>
        <dbReference type="EMBL" id="EAS62431.1"/>
    </source>
</evidence>
<organism evidence="1 2">
    <name type="scientific">Photobacterium angustum (strain S14 / CCUG 15956)</name>
    <name type="common">Vibrio sp. (strain S14 / CCUG 15956)</name>
    <dbReference type="NCBI Taxonomy" id="314292"/>
    <lineage>
        <taxon>Bacteria</taxon>
        <taxon>Pseudomonadati</taxon>
        <taxon>Pseudomonadota</taxon>
        <taxon>Gammaproteobacteria</taxon>
        <taxon>Vibrionales</taxon>
        <taxon>Vibrionaceae</taxon>
        <taxon>Photobacterium</taxon>
    </lineage>
</organism>
<dbReference type="HOGENOM" id="CLU_099442_0_0_6"/>
<sequence>MSLKKRALNCTSDKKYLTKKKQRNDTCPQFANRGQVLGWLNMKSQDILLLVKLICLGDLKVDDMVSNKTNSKLTGWLDESELDTELNHIDAIIESSGFYDHLFTLRGLSEELGFSKSEISKSLKRCIDVKLAKINRLTGRPEVNKRAFDEFITHGFKYVFPVKPSQVTRGIPTTFSAPVLQSKLLSAGDLKMVWPDPRGKDMGQAIEPLYKSVPFAVRRDGELYAYLALLDAIRMGNARESNLAIKMLKERLFQ</sequence>
<proteinExistence type="predicted"/>
<accession>Q1ZJU1</accession>
<dbReference type="RefSeq" id="WP_005363243.1">
    <property type="nucleotide sequence ID" value="NZ_AAOJ01000020.1"/>
</dbReference>
<dbReference type="AlphaFoldDB" id="Q1ZJU1"/>
<protein>
    <submittedName>
        <fullName evidence="1">Uncharacterized protein</fullName>
    </submittedName>
</protein>
<dbReference type="EMBL" id="AAOJ01000020">
    <property type="protein sequence ID" value="EAS62431.1"/>
    <property type="molecule type" value="Genomic_DNA"/>
</dbReference>
<evidence type="ECO:0000313" key="2">
    <source>
        <dbReference type="Proteomes" id="UP000001603"/>
    </source>
</evidence>
<gene>
    <name evidence="1" type="ORF">VAS14_00141</name>
</gene>
<reference evidence="1 2" key="1">
    <citation type="journal article" date="2009" name="Proc. Natl. Acad. Sci. U.S.A.">
        <title>The genomic basis of trophic strategy in marine bacteria.</title>
        <authorList>
            <person name="Lauro F.M."/>
            <person name="McDougald D."/>
            <person name="Thomas T."/>
            <person name="Williams T.J."/>
            <person name="Egan S."/>
            <person name="Rice S."/>
            <person name="DeMaere M.Z."/>
            <person name="Ting L."/>
            <person name="Ertan H."/>
            <person name="Johnson J."/>
            <person name="Ferriera S."/>
            <person name="Lapidus A."/>
            <person name="Anderson I."/>
            <person name="Kyrpides N."/>
            <person name="Munk A.C."/>
            <person name="Detter C."/>
            <person name="Han C.S."/>
            <person name="Brown M.V."/>
            <person name="Robb F.T."/>
            <person name="Kjelleberg S."/>
            <person name="Cavicchioli R."/>
        </authorList>
    </citation>
    <scope>NUCLEOTIDE SEQUENCE [LARGE SCALE GENOMIC DNA]</scope>
    <source>
        <strain evidence="1 2">S14</strain>
    </source>
</reference>
<name>Q1ZJU1_PHOAS</name>